<feature type="transmembrane region" description="Helical" evidence="11">
    <location>
        <begin position="86"/>
        <end position="108"/>
    </location>
</feature>
<dbReference type="HAMAP" id="MF_01393">
    <property type="entry name" value="ATP_synth_a_bact"/>
    <property type="match status" value="1"/>
</dbReference>
<evidence type="ECO:0000256" key="2">
    <source>
        <dbReference type="ARBA" id="ARBA00006810"/>
    </source>
</evidence>
<evidence type="ECO:0000256" key="3">
    <source>
        <dbReference type="ARBA" id="ARBA00022448"/>
    </source>
</evidence>
<evidence type="ECO:0000256" key="9">
    <source>
        <dbReference type="ARBA" id="ARBA00023136"/>
    </source>
</evidence>
<evidence type="ECO:0000256" key="10">
    <source>
        <dbReference type="ARBA" id="ARBA00023310"/>
    </source>
</evidence>
<comment type="function">
    <text evidence="11">Key component of the proton channel; it plays a direct role in the translocation of protons across the membrane.</text>
</comment>
<keyword evidence="6 11" id="KW-0375">Hydrogen ion transport</keyword>
<keyword evidence="10 11" id="KW-0066">ATP synthesis</keyword>
<dbReference type="GO" id="GO:0046933">
    <property type="term" value="F:proton-transporting ATP synthase activity, rotational mechanism"/>
    <property type="evidence" value="ECO:0007669"/>
    <property type="project" value="UniProtKB-UniRule"/>
</dbReference>
<keyword evidence="5 11" id="KW-0812">Transmembrane</keyword>
<evidence type="ECO:0000256" key="5">
    <source>
        <dbReference type="ARBA" id="ARBA00022692"/>
    </source>
</evidence>
<dbReference type="STRING" id="1318617.MGM1_4310"/>
<keyword evidence="7 11" id="KW-1133">Transmembrane helix</keyword>
<dbReference type="AlphaFoldDB" id="A0A097ST96"/>
<evidence type="ECO:0000256" key="1">
    <source>
        <dbReference type="ARBA" id="ARBA00004141"/>
    </source>
</evidence>
<proteinExistence type="inferred from homology"/>
<dbReference type="KEGG" id="mgj:MGM1_4310"/>
<comment type="similarity">
    <text evidence="2 11">Belongs to the ATPase A chain family.</text>
</comment>
<organism evidence="12 13">
    <name type="scientific">Candidatus Malacoplasma girerdii</name>
    <dbReference type="NCBI Taxonomy" id="1318617"/>
    <lineage>
        <taxon>Bacteria</taxon>
        <taxon>Bacillati</taxon>
        <taxon>Mycoplasmatota</taxon>
        <taxon>Mycoplasmoidales</taxon>
        <taxon>Mycoplasmoidaceae</taxon>
        <taxon>Malacoplasma</taxon>
    </lineage>
</organism>
<dbReference type="PRINTS" id="PR00123">
    <property type="entry name" value="ATPASEA"/>
</dbReference>
<feature type="transmembrane region" description="Helical" evidence="11">
    <location>
        <begin position="58"/>
        <end position="80"/>
    </location>
</feature>
<dbReference type="GO" id="GO:0005886">
    <property type="term" value="C:plasma membrane"/>
    <property type="evidence" value="ECO:0007669"/>
    <property type="project" value="UniProtKB-SubCell"/>
</dbReference>
<protein>
    <recommendedName>
        <fullName evidence="11">ATP synthase subunit a</fullName>
    </recommendedName>
    <alternativeName>
        <fullName evidence="11">ATP synthase F0 sector subunit a</fullName>
    </alternativeName>
    <alternativeName>
        <fullName evidence="11">F-ATPase subunit 6</fullName>
    </alternativeName>
</protein>
<dbReference type="InterPro" id="IPR035908">
    <property type="entry name" value="F0_ATP_A_sf"/>
</dbReference>
<feature type="transmembrane region" description="Helical" evidence="11">
    <location>
        <begin position="179"/>
        <end position="199"/>
    </location>
</feature>
<dbReference type="InterPro" id="IPR000568">
    <property type="entry name" value="ATP_synth_F0_asu"/>
</dbReference>
<dbReference type="NCBIfam" id="NF004485">
    <property type="entry name" value="PRK05815.3-3"/>
    <property type="match status" value="1"/>
</dbReference>
<dbReference type="GO" id="GO:0045259">
    <property type="term" value="C:proton-transporting ATP synthase complex"/>
    <property type="evidence" value="ECO:0007669"/>
    <property type="project" value="UniProtKB-KW"/>
</dbReference>
<comment type="subcellular location">
    <subcellularLocation>
        <location evidence="11">Cell membrane</location>
        <topology evidence="11">Multi-pass membrane protein</topology>
    </subcellularLocation>
    <subcellularLocation>
        <location evidence="1">Membrane</location>
        <topology evidence="1">Multi-pass membrane protein</topology>
    </subcellularLocation>
</comment>
<dbReference type="CDD" id="cd00310">
    <property type="entry name" value="ATP-synt_Fo_a_6"/>
    <property type="match status" value="1"/>
</dbReference>
<dbReference type="PANTHER" id="PTHR42823">
    <property type="entry name" value="ATP SYNTHASE SUBUNIT A, CHLOROPLASTIC"/>
    <property type="match status" value="1"/>
</dbReference>
<dbReference type="EMBL" id="CP007711">
    <property type="protein sequence ID" value="AIV03797.1"/>
    <property type="molecule type" value="Genomic_DNA"/>
</dbReference>
<evidence type="ECO:0000313" key="12">
    <source>
        <dbReference type="EMBL" id="AIV03797.1"/>
    </source>
</evidence>
<keyword evidence="4 11" id="KW-0138">CF(0)</keyword>
<dbReference type="eggNOG" id="COG0356">
    <property type="taxonomic scope" value="Bacteria"/>
</dbReference>
<evidence type="ECO:0000256" key="7">
    <source>
        <dbReference type="ARBA" id="ARBA00022989"/>
    </source>
</evidence>
<gene>
    <name evidence="11 12" type="primary">atpB</name>
    <name evidence="12" type="ORF">MGM1_4310</name>
</gene>
<dbReference type="SUPFAM" id="SSF81336">
    <property type="entry name" value="F1F0 ATP synthase subunit A"/>
    <property type="match status" value="1"/>
</dbReference>
<dbReference type="InterPro" id="IPR045082">
    <property type="entry name" value="ATP_syn_F0_a_bact/chloroplast"/>
</dbReference>
<reference evidence="12 13" key="1">
    <citation type="journal article" date="2014" name="PLoS ONE">
        <title>An emerging Mycoplasma associated with trichomoniasis, vaginal infection and disease.</title>
        <authorList>
            <consortium name="Vaginal Microbiome Consortium"/>
            <person name="Fettweis J.M."/>
            <person name="Serrano M.G."/>
            <person name="Huang B."/>
            <person name="Brooks J.P."/>
            <person name="Glascock A.L."/>
            <person name="Sheth N.U."/>
            <person name="Strauss J.F.III."/>
            <person name="Jefferson K.K."/>
            <person name="Buck G.A."/>
        </authorList>
    </citation>
    <scope>NUCLEOTIDE SEQUENCE [LARGE SCALE GENOMIC DNA]</scope>
    <source>
        <strain evidence="12 13">VCU_M1</strain>
    </source>
</reference>
<dbReference type="InterPro" id="IPR023011">
    <property type="entry name" value="ATP_synth_F0_asu_AS"/>
</dbReference>
<dbReference type="Pfam" id="PF00119">
    <property type="entry name" value="ATP-synt_A"/>
    <property type="match status" value="1"/>
</dbReference>
<evidence type="ECO:0000313" key="13">
    <source>
        <dbReference type="Proteomes" id="UP000030066"/>
    </source>
</evidence>
<evidence type="ECO:0000256" key="4">
    <source>
        <dbReference type="ARBA" id="ARBA00022547"/>
    </source>
</evidence>
<dbReference type="PANTHER" id="PTHR42823:SF3">
    <property type="entry name" value="ATP SYNTHASE SUBUNIT A, CHLOROPLASTIC"/>
    <property type="match status" value="1"/>
</dbReference>
<sequence length="276" mass="31416">MHEAVVTYLSNDNSSNIPFYLEPRQEALTIIFVMLILACIYLAYFVKLRKLKPNQAPTGFVLVIQMYIAYIRNLVVEILGEELVCLTPYFVHLFSYIALSNVIGIIGLANPTSSLTVTLSMGIVMFVGTFVIGFKYQKLNYLKKFTYNIKIRNKSIPVMLNPNEIVGQITPLISISFRLWGNIFAGGLIGELWYFFWGYITSSKSFFLSAMNIFGAFSVIPINMYFDLLSGVIQALVFTLLTMIYWTLQKQEGHEENNHEPNKKIKIKANPALDLD</sequence>
<evidence type="ECO:0000256" key="11">
    <source>
        <dbReference type="HAMAP-Rule" id="MF_01393"/>
    </source>
</evidence>
<feature type="transmembrane region" description="Helical" evidence="11">
    <location>
        <begin position="115"/>
        <end position="134"/>
    </location>
</feature>
<name>A0A097ST96_9BACT</name>
<evidence type="ECO:0000256" key="8">
    <source>
        <dbReference type="ARBA" id="ARBA00023065"/>
    </source>
</evidence>
<dbReference type="GO" id="GO:0042777">
    <property type="term" value="P:proton motive force-driven plasma membrane ATP synthesis"/>
    <property type="evidence" value="ECO:0007669"/>
    <property type="project" value="TreeGrafter"/>
</dbReference>
<dbReference type="Gene3D" id="1.20.120.220">
    <property type="entry name" value="ATP synthase, F0 complex, subunit A"/>
    <property type="match status" value="1"/>
</dbReference>
<keyword evidence="3 11" id="KW-0813">Transport</keyword>
<feature type="transmembrane region" description="Helical" evidence="11">
    <location>
        <begin position="27"/>
        <end position="46"/>
    </location>
</feature>
<feature type="transmembrane region" description="Helical" evidence="11">
    <location>
        <begin position="232"/>
        <end position="248"/>
    </location>
</feature>
<keyword evidence="11" id="KW-1003">Cell membrane</keyword>
<keyword evidence="13" id="KW-1185">Reference proteome</keyword>
<keyword evidence="9 11" id="KW-0472">Membrane</keyword>
<evidence type="ECO:0000256" key="6">
    <source>
        <dbReference type="ARBA" id="ARBA00022781"/>
    </source>
</evidence>
<dbReference type="PROSITE" id="PS00449">
    <property type="entry name" value="ATPASE_A"/>
    <property type="match status" value="1"/>
</dbReference>
<accession>A0A097ST96</accession>
<dbReference type="HOGENOM" id="CLU_041018_3_0_14"/>
<keyword evidence="8 11" id="KW-0406">Ion transport</keyword>
<feature type="transmembrane region" description="Helical" evidence="11">
    <location>
        <begin position="206"/>
        <end position="226"/>
    </location>
</feature>
<dbReference type="Proteomes" id="UP000030066">
    <property type="component" value="Chromosome"/>
</dbReference>